<dbReference type="STRING" id="670483.S7S548"/>
<reference evidence="4 5" key="1">
    <citation type="journal article" date="2012" name="Science">
        <title>The Paleozoic origin of enzymatic lignin decomposition reconstructed from 31 fungal genomes.</title>
        <authorList>
            <person name="Floudas D."/>
            <person name="Binder M."/>
            <person name="Riley R."/>
            <person name="Barry K."/>
            <person name="Blanchette R.A."/>
            <person name="Henrissat B."/>
            <person name="Martinez A.T."/>
            <person name="Otillar R."/>
            <person name="Spatafora J.W."/>
            <person name="Yadav J.S."/>
            <person name="Aerts A."/>
            <person name="Benoit I."/>
            <person name="Boyd A."/>
            <person name="Carlson A."/>
            <person name="Copeland A."/>
            <person name="Coutinho P.M."/>
            <person name="de Vries R.P."/>
            <person name="Ferreira P."/>
            <person name="Findley K."/>
            <person name="Foster B."/>
            <person name="Gaskell J."/>
            <person name="Glotzer D."/>
            <person name="Gorecki P."/>
            <person name="Heitman J."/>
            <person name="Hesse C."/>
            <person name="Hori C."/>
            <person name="Igarashi K."/>
            <person name="Jurgens J.A."/>
            <person name="Kallen N."/>
            <person name="Kersten P."/>
            <person name="Kohler A."/>
            <person name="Kuees U."/>
            <person name="Kumar T.K.A."/>
            <person name="Kuo A."/>
            <person name="LaButti K."/>
            <person name="Larrondo L.F."/>
            <person name="Lindquist E."/>
            <person name="Ling A."/>
            <person name="Lombard V."/>
            <person name="Lucas S."/>
            <person name="Lundell T."/>
            <person name="Martin R."/>
            <person name="McLaughlin D.J."/>
            <person name="Morgenstern I."/>
            <person name="Morin E."/>
            <person name="Murat C."/>
            <person name="Nagy L.G."/>
            <person name="Nolan M."/>
            <person name="Ohm R.A."/>
            <person name="Patyshakuliyeva A."/>
            <person name="Rokas A."/>
            <person name="Ruiz-Duenas F.J."/>
            <person name="Sabat G."/>
            <person name="Salamov A."/>
            <person name="Samejima M."/>
            <person name="Schmutz J."/>
            <person name="Slot J.C."/>
            <person name="St John F."/>
            <person name="Stenlid J."/>
            <person name="Sun H."/>
            <person name="Sun S."/>
            <person name="Syed K."/>
            <person name="Tsang A."/>
            <person name="Wiebenga A."/>
            <person name="Young D."/>
            <person name="Pisabarro A."/>
            <person name="Eastwood D.C."/>
            <person name="Martin F."/>
            <person name="Cullen D."/>
            <person name="Grigoriev I.V."/>
            <person name="Hibbett D.S."/>
        </authorList>
    </citation>
    <scope>NUCLEOTIDE SEQUENCE [LARGE SCALE GENOMIC DNA]</scope>
    <source>
        <strain evidence="4 5">ATCC 11539</strain>
    </source>
</reference>
<proteinExistence type="predicted"/>
<dbReference type="OrthoDB" id="5592879at2759"/>
<dbReference type="GeneID" id="19306949"/>
<dbReference type="GO" id="GO:0007094">
    <property type="term" value="P:mitotic spindle assembly checkpoint signaling"/>
    <property type="evidence" value="ECO:0007669"/>
    <property type="project" value="TreeGrafter"/>
</dbReference>
<dbReference type="InterPro" id="IPR013253">
    <property type="entry name" value="Spc7_domain"/>
</dbReference>
<dbReference type="GO" id="GO:0034501">
    <property type="term" value="P:protein localization to kinetochore"/>
    <property type="evidence" value="ECO:0007669"/>
    <property type="project" value="TreeGrafter"/>
</dbReference>
<organism evidence="4 5">
    <name type="scientific">Gloeophyllum trabeum (strain ATCC 11539 / FP-39264 / Madison 617)</name>
    <name type="common">Brown rot fungus</name>
    <dbReference type="NCBI Taxonomy" id="670483"/>
    <lineage>
        <taxon>Eukaryota</taxon>
        <taxon>Fungi</taxon>
        <taxon>Dikarya</taxon>
        <taxon>Basidiomycota</taxon>
        <taxon>Agaricomycotina</taxon>
        <taxon>Agaricomycetes</taxon>
        <taxon>Gloeophyllales</taxon>
        <taxon>Gloeophyllaceae</taxon>
        <taxon>Gloeophyllum</taxon>
    </lineage>
</organism>
<dbReference type="RefSeq" id="XP_007860417.1">
    <property type="nucleotide sequence ID" value="XM_007862226.1"/>
</dbReference>
<dbReference type="HOGENOM" id="CLU_046311_0_0_1"/>
<dbReference type="Proteomes" id="UP000030669">
    <property type="component" value="Unassembled WGS sequence"/>
</dbReference>
<dbReference type="EMBL" id="KB469296">
    <property type="protein sequence ID" value="EPQ61059.1"/>
    <property type="molecule type" value="Genomic_DNA"/>
</dbReference>
<dbReference type="PANTHER" id="PTHR28260">
    <property type="entry name" value="SPINDLE POLE BODY COMPONENT SPC105"/>
    <property type="match status" value="1"/>
</dbReference>
<feature type="region of interest" description="Disordered" evidence="2">
    <location>
        <begin position="1"/>
        <end position="23"/>
    </location>
</feature>
<dbReference type="InterPro" id="IPR040850">
    <property type="entry name" value="Knl1_RWD_C"/>
</dbReference>
<feature type="domain" description="Spc7 kinetochore protein" evidence="3">
    <location>
        <begin position="19"/>
        <end position="339"/>
    </location>
</feature>
<accession>S7S548</accession>
<feature type="coiled-coil region" evidence="1">
    <location>
        <begin position="201"/>
        <end position="288"/>
    </location>
</feature>
<dbReference type="GO" id="GO:1990758">
    <property type="term" value="P:mitotic sister chromatid biorientation"/>
    <property type="evidence" value="ECO:0007669"/>
    <property type="project" value="TreeGrafter"/>
</dbReference>
<dbReference type="SMART" id="SM00787">
    <property type="entry name" value="Spc7"/>
    <property type="match status" value="1"/>
</dbReference>
<protein>
    <submittedName>
        <fullName evidence="4">Spc7-domain-containing protein</fullName>
    </submittedName>
</protein>
<name>S7S548_GLOTA</name>
<dbReference type="Pfam" id="PF08317">
    <property type="entry name" value="Spc7"/>
    <property type="match status" value="1"/>
</dbReference>
<dbReference type="AlphaFoldDB" id="S7S548"/>
<dbReference type="OMA" id="EACTEAM"/>
<keyword evidence="1" id="KW-0175">Coiled coil</keyword>
<keyword evidence="5" id="KW-1185">Reference proteome</keyword>
<dbReference type="InterPro" id="IPR033338">
    <property type="entry name" value="Spc105/Spc7"/>
</dbReference>
<gene>
    <name evidence="4" type="ORF">GLOTRDRAFT_53771</name>
</gene>
<dbReference type="KEGG" id="gtr:GLOTRDRAFT_53771"/>
<dbReference type="GO" id="GO:0000776">
    <property type="term" value="C:kinetochore"/>
    <property type="evidence" value="ECO:0007669"/>
    <property type="project" value="TreeGrafter"/>
</dbReference>
<evidence type="ECO:0000313" key="5">
    <source>
        <dbReference type="Proteomes" id="UP000030669"/>
    </source>
</evidence>
<dbReference type="eggNOG" id="ENOG502S20P">
    <property type="taxonomic scope" value="Eukaryota"/>
</dbReference>
<evidence type="ECO:0000259" key="3">
    <source>
        <dbReference type="SMART" id="SM00787"/>
    </source>
</evidence>
<dbReference type="Pfam" id="PF18210">
    <property type="entry name" value="Knl1_RWD_C"/>
    <property type="match status" value="1"/>
</dbReference>
<dbReference type="PANTHER" id="PTHR28260:SF1">
    <property type="entry name" value="SPINDLE POLE BODY COMPONENT SPC105"/>
    <property type="match status" value="1"/>
</dbReference>
<evidence type="ECO:0000256" key="1">
    <source>
        <dbReference type="SAM" id="Coils"/>
    </source>
</evidence>
<evidence type="ECO:0000256" key="2">
    <source>
        <dbReference type="SAM" id="MobiDB-lite"/>
    </source>
</evidence>
<sequence length="519" mass="59410">MAGNPTEEWVKNMQDAGSFDDEEEPPISIEQFFSLTGIKFMDELTVPRRSTFHRAGIQARNRRDSATSDTGEEPVIPLAEYVVAMTVDVPQLELYSHVAQDLQAWIEHSKANFKQAEAECAKVTPELFREYSRCSEEDRPDFQQSLKLIKSHAHDQAKSQWYEWKLQWVEQLQETADQGFADLEADAKVLESLTRQVQDLLPSLREEYEQAIRELEQEQAEVDELERSDQSYLNELKATIAEQDFALDSFRTEISESKAKLANLSEKLEEIEQQKKESMQAISDAERMAHVQKNSTKAEVFKLRDELDSIQNLHYWRPSKIQSDMIELIYDSRYLVSIPCTKFKPVRHEFSVTRLTDPSTRRRDDFPKLTEYSFKAGMHQVMTDQTIVNVRQIVHRMSDIWAACAQLRQQFTFLGVKFPTSVRIDLSGGDKPPGLIAVAAILYAGKRAKALVKFSFDADTFFRWPKSIDSLKCDVEVAYGPIESTPIQNAVRGRLAKATPADNHGCLLDACIEGSEQYD</sequence>
<evidence type="ECO:0000313" key="4">
    <source>
        <dbReference type="EMBL" id="EPQ61059.1"/>
    </source>
</evidence>